<comment type="similarity">
    <text evidence="3">Belongs to the glycosyltransferase 8 family.</text>
</comment>
<accession>A0ABC9BD60</accession>
<gene>
    <name evidence="5" type="ORF">URODEC1_LOCUS63238</name>
</gene>
<dbReference type="CDD" id="cd02537">
    <property type="entry name" value="GT8_Glycogenin"/>
    <property type="match status" value="1"/>
</dbReference>
<dbReference type="Gene3D" id="3.90.550.10">
    <property type="entry name" value="Spore Coat Polysaccharide Biosynthesis Protein SpsA, Chain A"/>
    <property type="match status" value="1"/>
</dbReference>
<dbReference type="Proteomes" id="UP001497457">
    <property type="component" value="Chromosome 25rd"/>
</dbReference>
<dbReference type="Pfam" id="PF01501">
    <property type="entry name" value="Glyco_transf_8"/>
    <property type="match status" value="1"/>
</dbReference>
<evidence type="ECO:0000256" key="3">
    <source>
        <dbReference type="RuleBase" id="RU362027"/>
    </source>
</evidence>
<dbReference type="InterPro" id="IPR050587">
    <property type="entry name" value="GNT1/Glycosyltrans_8"/>
</dbReference>
<keyword evidence="6" id="KW-1185">Reference proteome</keyword>
<proteinExistence type="inferred from homology"/>
<name>A0ABC9BD60_9POAL</name>
<dbReference type="InterPro" id="IPR002495">
    <property type="entry name" value="Glyco_trans_8"/>
</dbReference>
<keyword evidence="4" id="KW-1133">Transmembrane helix</keyword>
<evidence type="ECO:0000313" key="6">
    <source>
        <dbReference type="Proteomes" id="UP001497457"/>
    </source>
</evidence>
<keyword evidence="2" id="KW-0464">Manganese</keyword>
<feature type="transmembrane region" description="Helical" evidence="4">
    <location>
        <begin position="322"/>
        <end position="339"/>
    </location>
</feature>
<evidence type="ECO:0000256" key="4">
    <source>
        <dbReference type="SAM" id="Phobius"/>
    </source>
</evidence>
<feature type="transmembrane region" description="Helical" evidence="4">
    <location>
        <begin position="296"/>
        <end position="316"/>
    </location>
</feature>
<evidence type="ECO:0000313" key="5">
    <source>
        <dbReference type="EMBL" id="CAL4997104.1"/>
    </source>
</evidence>
<evidence type="ECO:0000256" key="2">
    <source>
        <dbReference type="ARBA" id="ARBA00023211"/>
    </source>
</evidence>
<dbReference type="AlphaFoldDB" id="A0ABC9BD60"/>
<keyword evidence="4" id="KW-0472">Membrane</keyword>
<dbReference type="EMBL" id="OZ075135">
    <property type="protein sequence ID" value="CAL4997104.1"/>
    <property type="molecule type" value="Genomic_DNA"/>
</dbReference>
<dbReference type="EC" id="2.4.1.-" evidence="3"/>
<reference evidence="5" key="1">
    <citation type="submission" date="2024-10" db="EMBL/GenBank/DDBJ databases">
        <authorList>
            <person name="Ryan C."/>
        </authorList>
    </citation>
    <scope>NUCLEOTIDE SEQUENCE [LARGE SCALE GENOMIC DNA]</scope>
</reference>
<keyword evidence="4" id="KW-0812">Transmembrane</keyword>
<organism evidence="5 6">
    <name type="scientific">Urochloa decumbens</name>
    <dbReference type="NCBI Taxonomy" id="240449"/>
    <lineage>
        <taxon>Eukaryota</taxon>
        <taxon>Viridiplantae</taxon>
        <taxon>Streptophyta</taxon>
        <taxon>Embryophyta</taxon>
        <taxon>Tracheophyta</taxon>
        <taxon>Spermatophyta</taxon>
        <taxon>Magnoliopsida</taxon>
        <taxon>Liliopsida</taxon>
        <taxon>Poales</taxon>
        <taxon>Poaceae</taxon>
        <taxon>PACMAD clade</taxon>
        <taxon>Panicoideae</taxon>
        <taxon>Panicodae</taxon>
        <taxon>Paniceae</taxon>
        <taxon>Melinidinae</taxon>
        <taxon>Urochloa</taxon>
    </lineage>
</organism>
<dbReference type="InterPro" id="IPR029044">
    <property type="entry name" value="Nucleotide-diphossugar_trans"/>
</dbReference>
<dbReference type="SUPFAM" id="SSF53448">
    <property type="entry name" value="Nucleotide-diphospho-sugar transferases"/>
    <property type="match status" value="1"/>
</dbReference>
<dbReference type="GO" id="GO:0016757">
    <property type="term" value="F:glycosyltransferase activity"/>
    <property type="evidence" value="ECO:0007669"/>
    <property type="project" value="UniProtKB-KW"/>
</dbReference>
<sequence length="342" mass="38773">MTGKKAAAAAARPATRAYVTFLAGDGDYWKDVVGLAKDLRKVGSAYPLVVAVLPDVPEALRRSLTSQGCIVREIEPVYPLENETQFAKAYYAINYSKLRIWEFVEYERMVYLDADVQVFANIDELFELDKGHFYAVMDCFCDKMWSHTPQYKIGYFNTDLFVHEPSMATAKALLDILRDTPPTPSADQDFLNMFFRYRFKPIPNEYYFLVLAMLRRHPENVQLEEVKTLSYFAAGSKPWRYTGKEANMGREGMSIKMLVKKWWDIYNNDQADKDKLPPFRDWLEQAKGVVFARKNLPAVATLAASFAATGVVASAANPAICFGFYAVFVAAMAAVAISLRRI</sequence>
<evidence type="ECO:0000256" key="1">
    <source>
        <dbReference type="ARBA" id="ARBA00022676"/>
    </source>
</evidence>
<keyword evidence="1" id="KW-0328">Glycosyltransferase</keyword>
<keyword evidence="1" id="KW-0808">Transferase</keyword>
<protein>
    <recommendedName>
        <fullName evidence="3">Hexosyltransferase</fullName>
        <ecNumber evidence="3">2.4.1.-</ecNumber>
    </recommendedName>
</protein>
<dbReference type="PANTHER" id="PTHR11183">
    <property type="entry name" value="GLYCOGENIN SUBFAMILY MEMBER"/>
    <property type="match status" value="1"/>
</dbReference>